<keyword evidence="2" id="KW-1185">Reference proteome</keyword>
<proteinExistence type="predicted"/>
<organism evidence="1 2">
    <name type="scientific">Cellulomonas flavigena (strain ATCC 482 / DSM 20109 / BCRC 11376 / JCM 18109 / NBRC 3775 / NCIMB 8073 / NRS 134)</name>
    <dbReference type="NCBI Taxonomy" id="446466"/>
    <lineage>
        <taxon>Bacteria</taxon>
        <taxon>Bacillati</taxon>
        <taxon>Actinomycetota</taxon>
        <taxon>Actinomycetes</taxon>
        <taxon>Micrococcales</taxon>
        <taxon>Cellulomonadaceae</taxon>
        <taxon>Cellulomonas</taxon>
    </lineage>
</organism>
<evidence type="ECO:0000313" key="2">
    <source>
        <dbReference type="Proteomes" id="UP000000849"/>
    </source>
</evidence>
<reference evidence="1 2" key="1">
    <citation type="journal article" date="2010" name="Stand. Genomic Sci.">
        <title>Complete genome sequence of Cellulomonas flavigena type strain (134).</title>
        <authorList>
            <person name="Abt B."/>
            <person name="Foster B."/>
            <person name="Lapidus A."/>
            <person name="Clum A."/>
            <person name="Sun H."/>
            <person name="Pukall R."/>
            <person name="Lucas S."/>
            <person name="Glavina Del Rio T."/>
            <person name="Nolan M."/>
            <person name="Tice H."/>
            <person name="Cheng J.F."/>
            <person name="Pitluck S."/>
            <person name="Liolios K."/>
            <person name="Ivanova N."/>
            <person name="Mavromatis K."/>
            <person name="Ovchinnikova G."/>
            <person name="Pati A."/>
            <person name="Goodwin L."/>
            <person name="Chen A."/>
            <person name="Palaniappan K."/>
            <person name="Land M."/>
            <person name="Hauser L."/>
            <person name="Chang Y.J."/>
            <person name="Jeffries C.D."/>
            <person name="Rohde M."/>
            <person name="Goker M."/>
            <person name="Woyke T."/>
            <person name="Bristow J."/>
            <person name="Eisen J.A."/>
            <person name="Markowitz V."/>
            <person name="Hugenholtz P."/>
            <person name="Kyrpides N.C."/>
            <person name="Klenk H.P."/>
        </authorList>
    </citation>
    <scope>NUCLEOTIDE SEQUENCE [LARGE SCALE GENOMIC DNA]</scope>
    <source>
        <strain evidence="2">ATCC 482 / DSM 20109 / BCRC 11376 / JCM 18109 / NBRC 3775 / NCIMB 8073 / NRS 134</strain>
    </source>
</reference>
<protein>
    <submittedName>
        <fullName evidence="1">Uncharacterized protein</fullName>
    </submittedName>
</protein>
<dbReference type="Proteomes" id="UP000000849">
    <property type="component" value="Chromosome"/>
</dbReference>
<dbReference type="KEGG" id="cfl:Cfla_3304"/>
<accession>D5UC24</accession>
<dbReference type="AlphaFoldDB" id="D5UC24"/>
<dbReference type="EMBL" id="CP001964">
    <property type="protein sequence ID" value="ADG76183.1"/>
    <property type="molecule type" value="Genomic_DNA"/>
</dbReference>
<dbReference type="HOGENOM" id="CLU_1286897_0_0_11"/>
<gene>
    <name evidence="1" type="ordered locus">Cfla_3304</name>
</gene>
<evidence type="ECO:0000313" key="1">
    <source>
        <dbReference type="EMBL" id="ADG76183.1"/>
    </source>
</evidence>
<sequence length="214" mass="23450">MLDVGKDRADGRISHHRSRWIEIAGAAPITLDLTAESLDRAVHVLREFADAPGAVAGVQDEHALESRILRGAVPLGTPAGEPLELIREHDVVNWGSQFPTRWGVTSRAARYLDGMLRVGRTPWALEMKVGGASGERYYRHAVHQAVLYRDFIRGATPLSHWFDRFNLDQAECEAAVVVPEGGPDEALERLRAVATELGVALMTVPVEHALRPGA</sequence>
<dbReference type="RefSeq" id="WP_013118513.1">
    <property type="nucleotide sequence ID" value="NC_014151.1"/>
</dbReference>
<name>D5UC24_CELFN</name>
<dbReference type="OrthoDB" id="5173946at2"/>